<dbReference type="EMBL" id="OK499995">
    <property type="protein sequence ID" value="UGO51426.1"/>
    <property type="molecule type" value="Genomic_DNA"/>
</dbReference>
<dbReference type="Pfam" id="PF18906">
    <property type="entry name" value="Phage_tube_2"/>
    <property type="match status" value="1"/>
</dbReference>
<organism evidence="2 3">
    <name type="scientific">Serratia phage vB_SmaS_Tlacuache</name>
    <dbReference type="NCBI Taxonomy" id="2894809"/>
    <lineage>
        <taxon>Viruses</taxon>
        <taxon>Duplodnaviria</taxon>
        <taxon>Heunggongvirae</taxon>
        <taxon>Uroviricota</taxon>
        <taxon>Caudoviricetes</taxon>
        <taxon>Serbinvirus</taxon>
        <taxon>Serbinvirus tlacuache</taxon>
    </lineage>
</organism>
<evidence type="ECO:0000313" key="2">
    <source>
        <dbReference type="EMBL" id="UGO51426.1"/>
    </source>
</evidence>
<keyword evidence="3" id="KW-1185">Reference proteome</keyword>
<feature type="region of interest" description="Disordered" evidence="1">
    <location>
        <begin position="148"/>
        <end position="169"/>
    </location>
</feature>
<evidence type="ECO:0000313" key="3">
    <source>
        <dbReference type="Proteomes" id="UP000827875"/>
    </source>
</evidence>
<evidence type="ECO:0000256" key="1">
    <source>
        <dbReference type="SAM" id="MobiDB-lite"/>
    </source>
</evidence>
<dbReference type="Proteomes" id="UP000827875">
    <property type="component" value="Segment"/>
</dbReference>
<name>A0AAE8YVR2_9CAUD</name>
<proteinExistence type="predicted"/>
<protein>
    <recommendedName>
        <fullName evidence="4">Major tail protein</fullName>
    </recommendedName>
</protein>
<evidence type="ECO:0008006" key="4">
    <source>
        <dbReference type="Google" id="ProtNLM"/>
    </source>
</evidence>
<feature type="compositionally biased region" description="Polar residues" evidence="1">
    <location>
        <begin position="159"/>
        <end position="169"/>
    </location>
</feature>
<accession>A0AAE8YVR2</accession>
<reference evidence="2" key="1">
    <citation type="submission" date="2021-10" db="EMBL/GenBank/DDBJ databases">
        <authorList>
            <person name="Todd Z."/>
            <person name="Wilkey A."/>
            <person name="Mckay W."/>
            <person name="Sharma R."/>
            <person name="Grose J.H."/>
        </authorList>
    </citation>
    <scope>NUCLEOTIDE SEQUENCE</scope>
</reference>
<dbReference type="InterPro" id="IPR044000">
    <property type="entry name" value="Phage_tube_2"/>
</dbReference>
<sequence>MSSGAMHTLYFAPETAYGVMNAAAVFATFRQTGTTLGLSKDTLTSAELTADRQIRSIRHGTRQVGGDVNFELSYGSQDTMLEAVMCGTWQGDVLKAGVIRRSFTALRHFTDLSDLPYWTYLGVEMNTLALTVGANAIVTGTFGTIGQDQPSMTAGAPAGSSTTPPNDNQVMDSFTGTLSVNGTDVALATEVTLNLDNGLATRFVIGSDMTIRPGIKRSTLTGQVTAYFESAALVNMFINEQDAAFKFTVKDPEGNAYEFNMPKIKFTGGQPDITGEDDIVLTMPFSAQYDETLGSQLAITRIPVAVPPENP</sequence>
<gene>
    <name evidence="2" type="ORF">TLACUACHE_12</name>
</gene>